<proteinExistence type="predicted"/>
<evidence type="ECO:0000313" key="2">
    <source>
        <dbReference type="Proteomes" id="UP000431901"/>
    </source>
</evidence>
<reference evidence="1 2" key="1">
    <citation type="submission" date="2019-12" db="EMBL/GenBank/DDBJ databases">
        <title>Nocardia macrotermitis sp. nov. and Nocardia aurantia sp. nov., isolated from the gut of the fungus growing-termite Macrotermes natalensis.</title>
        <authorList>
            <person name="Christine B."/>
            <person name="Rene B."/>
        </authorList>
    </citation>
    <scope>NUCLEOTIDE SEQUENCE [LARGE SCALE GENOMIC DNA]</scope>
    <source>
        <strain evidence="1 2">DSM 102126</strain>
    </source>
</reference>
<dbReference type="Proteomes" id="UP000431901">
    <property type="component" value="Unassembled WGS sequence"/>
</dbReference>
<name>A0A6I4W4A0_9ACTN</name>
<dbReference type="OrthoDB" id="3375894at2"/>
<organism evidence="1 2">
    <name type="scientific">Actinomadura rayongensis</name>
    <dbReference type="NCBI Taxonomy" id="1429076"/>
    <lineage>
        <taxon>Bacteria</taxon>
        <taxon>Bacillati</taxon>
        <taxon>Actinomycetota</taxon>
        <taxon>Actinomycetes</taxon>
        <taxon>Streptosporangiales</taxon>
        <taxon>Thermomonosporaceae</taxon>
        <taxon>Actinomadura</taxon>
    </lineage>
</organism>
<dbReference type="AlphaFoldDB" id="A0A6I4W4A0"/>
<comment type="caution">
    <text evidence="1">The sequence shown here is derived from an EMBL/GenBank/DDBJ whole genome shotgun (WGS) entry which is preliminary data.</text>
</comment>
<accession>A0A6I4W4A0</accession>
<dbReference type="EMBL" id="WUTW01000001">
    <property type="protein sequence ID" value="MXQ63550.1"/>
    <property type="molecule type" value="Genomic_DNA"/>
</dbReference>
<gene>
    <name evidence="1" type="ORF">GQ466_05860</name>
</gene>
<evidence type="ECO:0000313" key="1">
    <source>
        <dbReference type="EMBL" id="MXQ63550.1"/>
    </source>
</evidence>
<sequence>MSEAAARPPMDRDAVDAALRVQRDERDRVSAALLDLEAQPGYRLLAGASVTGATARARDEVRAHAAELWDWFDRYTRTLSAAEDLRARHGRPGRAELAELTRLLTGPAVAPPEREVPLADRTLLAAPPPPLTLAAVVARMTALYEDVVRRVAAVDGAWSALLPALEHAEAARREVGALDCELGGDDPEAVRLTDALDRVAATVRADPLATEPPALVRLGADLAALRDRLRAAVRMRDEAAARLAALDEAVALVRTEEDAARRTRADVLAKVSAPPPPDVPALAVALADRCAAVRGLGTAGRWRELADRVAGLEDAAADALRRVRESRELAAGLTARRDELRGRLEAYRVKAARLGHAEDADLAGRYAEVRELLWSAPCDLRRATVALSGYQEAISARAKGSDR</sequence>
<protein>
    <submittedName>
        <fullName evidence="1">Uncharacterized protein</fullName>
    </submittedName>
</protein>
<dbReference type="RefSeq" id="WP_161101695.1">
    <property type="nucleotide sequence ID" value="NZ_JBHLYI010000012.1"/>
</dbReference>
<keyword evidence="2" id="KW-1185">Reference proteome</keyword>